<comment type="similarity">
    <text evidence="5">Belongs to the SAT4 family.</text>
</comment>
<proteinExistence type="inferred from homology"/>
<dbReference type="InterPro" id="IPR052337">
    <property type="entry name" value="SAT4-like"/>
</dbReference>
<accession>A0A1F8AG44</accession>
<feature type="non-terminal residue" evidence="9">
    <location>
        <position position="1"/>
    </location>
</feature>
<gene>
    <name evidence="9" type="ORF">ABOM_000539</name>
</gene>
<keyword evidence="3 7" id="KW-1133">Transmembrane helix</keyword>
<feature type="compositionally biased region" description="Basic residues" evidence="6">
    <location>
        <begin position="318"/>
        <end position="329"/>
    </location>
</feature>
<dbReference type="GO" id="GO:0016020">
    <property type="term" value="C:membrane"/>
    <property type="evidence" value="ECO:0007669"/>
    <property type="project" value="UniProtKB-SubCell"/>
</dbReference>
<keyword evidence="4 7" id="KW-0472">Membrane</keyword>
<dbReference type="PANTHER" id="PTHR33048">
    <property type="entry name" value="PTH11-LIKE INTEGRAL MEMBRANE PROTEIN (AFU_ORTHOLOGUE AFUA_5G11245)"/>
    <property type="match status" value="1"/>
</dbReference>
<evidence type="ECO:0000256" key="3">
    <source>
        <dbReference type="ARBA" id="ARBA00022989"/>
    </source>
</evidence>
<evidence type="ECO:0000256" key="2">
    <source>
        <dbReference type="ARBA" id="ARBA00022692"/>
    </source>
</evidence>
<dbReference type="Pfam" id="PF20684">
    <property type="entry name" value="Fung_rhodopsin"/>
    <property type="match status" value="1"/>
</dbReference>
<name>A0A1F8AG44_9EURO</name>
<sequence length="408" mass="46770">VLFSSRVACTCSSYLPDPSVLTRHRASRRIARKSWKKLQTDDYLMVAILFTFTGVVVCVNETAQHGSNYIPLDKALSLTEEEHEDAIYGSKMTFVLEHFTLVSLWLVKSCLLIIYNRLTLGLREHLAVKVLAVYVAASFVIIEILFCTVWCGPPITMYWDVPTKDRKYARILRNKFNSVANPLSAQCATYYDHLITTSAFNISSDLMMLCIPIPLVLRSRIPLKRQDCLNLTLEKRFTESLQLTRAQILMAILNRYVNFTEEYTVSFLRWYVAEVATAVYVANVPLLWPLLRELFSLSSFANSYGRQGVSFPSGRRTTNTHHSRLRSRLSHMEESTESIVQHSQPDHEKGGFRSLDRGLELSPIQERHYRATVTTEDVEQPVERNVSRRTSQSLSGIFRTVEVVQTRE</sequence>
<dbReference type="STRING" id="109264.A0A1F8AG44"/>
<evidence type="ECO:0000256" key="5">
    <source>
        <dbReference type="ARBA" id="ARBA00038359"/>
    </source>
</evidence>
<keyword evidence="2 7" id="KW-0812">Transmembrane</keyword>
<dbReference type="RefSeq" id="XP_022394443.1">
    <property type="nucleotide sequence ID" value="XM_022527669.1"/>
</dbReference>
<dbReference type="GeneID" id="34443929"/>
<dbReference type="Proteomes" id="UP000179179">
    <property type="component" value="Unassembled WGS sequence"/>
</dbReference>
<evidence type="ECO:0000259" key="8">
    <source>
        <dbReference type="Pfam" id="PF20684"/>
    </source>
</evidence>
<evidence type="ECO:0000256" key="7">
    <source>
        <dbReference type="SAM" id="Phobius"/>
    </source>
</evidence>
<reference evidence="9 10" key="1">
    <citation type="journal article" date="2016" name="Genome Biol. Evol.">
        <title>Draft genome sequence of an aflatoxigenic Aspergillus species, A. bombycis.</title>
        <authorList>
            <person name="Moore G.G."/>
            <person name="Mack B.M."/>
            <person name="Beltz S.B."/>
            <person name="Gilbert M.K."/>
        </authorList>
    </citation>
    <scope>NUCLEOTIDE SEQUENCE [LARGE SCALE GENOMIC DNA]</scope>
    <source>
        <strain evidence="10">NRRL 26010</strain>
    </source>
</reference>
<evidence type="ECO:0000313" key="9">
    <source>
        <dbReference type="EMBL" id="OGM50726.1"/>
    </source>
</evidence>
<comment type="subcellular location">
    <subcellularLocation>
        <location evidence="1">Membrane</location>
        <topology evidence="1">Multi-pass membrane protein</topology>
    </subcellularLocation>
</comment>
<dbReference type="AlphaFoldDB" id="A0A1F8AG44"/>
<comment type="caution">
    <text evidence="9">The sequence shown here is derived from an EMBL/GenBank/DDBJ whole genome shotgun (WGS) entry which is preliminary data.</text>
</comment>
<dbReference type="OrthoDB" id="3903189at2759"/>
<feature type="transmembrane region" description="Helical" evidence="7">
    <location>
        <begin position="130"/>
        <end position="155"/>
    </location>
</feature>
<feature type="domain" description="Rhodopsin" evidence="8">
    <location>
        <begin position="29"/>
        <end position="292"/>
    </location>
</feature>
<feature type="transmembrane region" description="Helical" evidence="7">
    <location>
        <begin position="98"/>
        <end position="118"/>
    </location>
</feature>
<feature type="compositionally biased region" description="Basic and acidic residues" evidence="6">
    <location>
        <begin position="344"/>
        <end position="354"/>
    </location>
</feature>
<feature type="transmembrane region" description="Helical" evidence="7">
    <location>
        <begin position="43"/>
        <end position="63"/>
    </location>
</feature>
<evidence type="ECO:0000256" key="6">
    <source>
        <dbReference type="SAM" id="MobiDB-lite"/>
    </source>
</evidence>
<feature type="region of interest" description="Disordered" evidence="6">
    <location>
        <begin position="311"/>
        <end position="354"/>
    </location>
</feature>
<evidence type="ECO:0000256" key="1">
    <source>
        <dbReference type="ARBA" id="ARBA00004141"/>
    </source>
</evidence>
<evidence type="ECO:0000313" key="10">
    <source>
        <dbReference type="Proteomes" id="UP000179179"/>
    </source>
</evidence>
<protein>
    <recommendedName>
        <fullName evidence="8">Rhodopsin domain-containing protein</fullName>
    </recommendedName>
</protein>
<organism evidence="9 10">
    <name type="scientific">Aspergillus bombycis</name>
    <dbReference type="NCBI Taxonomy" id="109264"/>
    <lineage>
        <taxon>Eukaryota</taxon>
        <taxon>Fungi</taxon>
        <taxon>Dikarya</taxon>
        <taxon>Ascomycota</taxon>
        <taxon>Pezizomycotina</taxon>
        <taxon>Eurotiomycetes</taxon>
        <taxon>Eurotiomycetidae</taxon>
        <taxon>Eurotiales</taxon>
        <taxon>Aspergillaceae</taxon>
        <taxon>Aspergillus</taxon>
    </lineage>
</organism>
<keyword evidence="10" id="KW-1185">Reference proteome</keyword>
<dbReference type="InterPro" id="IPR049326">
    <property type="entry name" value="Rhodopsin_dom_fungi"/>
</dbReference>
<dbReference type="EMBL" id="LYCR01000002">
    <property type="protein sequence ID" value="OGM50726.1"/>
    <property type="molecule type" value="Genomic_DNA"/>
</dbReference>
<evidence type="ECO:0000256" key="4">
    <source>
        <dbReference type="ARBA" id="ARBA00023136"/>
    </source>
</evidence>
<dbReference type="PANTHER" id="PTHR33048:SF47">
    <property type="entry name" value="INTEGRAL MEMBRANE PROTEIN-RELATED"/>
    <property type="match status" value="1"/>
</dbReference>